<dbReference type="EMBL" id="AEJC01000638">
    <property type="protein sequence ID" value="EKX60660.1"/>
    <property type="molecule type" value="Genomic_DNA"/>
</dbReference>
<evidence type="ECO:0000256" key="1">
    <source>
        <dbReference type="SAM" id="MobiDB-lite"/>
    </source>
</evidence>
<feature type="region of interest" description="Disordered" evidence="1">
    <location>
        <begin position="57"/>
        <end position="133"/>
    </location>
</feature>
<dbReference type="AlphaFoldDB" id="L1KJK6"/>
<sequence>MHGRRESRSIRTRVIADQLGGISFPHARLAIHVHRRREPTGERETCESVYAVTGLDAHRPARPIRPPRSVGTGEWGNSSHHIRDVTFAEDAPNEHSASWASPTPRTPTELDQALGSRRSVIKLGAQGCSGTTS</sequence>
<gene>
    <name evidence="2" type="ORF">STRIP9103_01193</name>
</gene>
<protein>
    <submittedName>
        <fullName evidence="2">Uncharacterized protein</fullName>
    </submittedName>
</protein>
<name>L1KJK6_9ACTN</name>
<comment type="caution">
    <text evidence="2">The sequence shown here is derived from an EMBL/GenBank/DDBJ whole genome shotgun (WGS) entry which is preliminary data.</text>
</comment>
<proteinExistence type="predicted"/>
<keyword evidence="3" id="KW-1185">Reference proteome</keyword>
<reference evidence="2 3" key="1">
    <citation type="submission" date="2012-11" db="EMBL/GenBank/DDBJ databases">
        <authorList>
            <person name="Huguet-Tapia J.C."/>
            <person name="Durkin A.S."/>
            <person name="Pettis G.S."/>
            <person name="Badger J.H."/>
        </authorList>
    </citation>
    <scope>NUCLEOTIDE SEQUENCE [LARGE SCALE GENOMIC DNA]</scope>
    <source>
        <strain evidence="2 3">91-03</strain>
    </source>
</reference>
<accession>L1KJK6</accession>
<evidence type="ECO:0000313" key="2">
    <source>
        <dbReference type="EMBL" id="EKX60660.1"/>
    </source>
</evidence>
<dbReference type="PATRIC" id="fig|698759.3.peg.8639"/>
<dbReference type="Proteomes" id="UP000010411">
    <property type="component" value="Unassembled WGS sequence"/>
</dbReference>
<organism evidence="2 3">
    <name type="scientific">Streptomyces ipomoeae 91-03</name>
    <dbReference type="NCBI Taxonomy" id="698759"/>
    <lineage>
        <taxon>Bacteria</taxon>
        <taxon>Bacillati</taxon>
        <taxon>Actinomycetota</taxon>
        <taxon>Actinomycetes</taxon>
        <taxon>Kitasatosporales</taxon>
        <taxon>Streptomycetaceae</taxon>
        <taxon>Streptomyces</taxon>
    </lineage>
</organism>
<evidence type="ECO:0000313" key="3">
    <source>
        <dbReference type="Proteomes" id="UP000010411"/>
    </source>
</evidence>